<dbReference type="EMBL" id="GBRH01239141">
    <property type="protein sequence ID" value="JAD58754.1"/>
    <property type="molecule type" value="Transcribed_RNA"/>
</dbReference>
<organism evidence="1">
    <name type="scientific">Arundo donax</name>
    <name type="common">Giant reed</name>
    <name type="synonym">Donax arundinaceus</name>
    <dbReference type="NCBI Taxonomy" id="35708"/>
    <lineage>
        <taxon>Eukaryota</taxon>
        <taxon>Viridiplantae</taxon>
        <taxon>Streptophyta</taxon>
        <taxon>Embryophyta</taxon>
        <taxon>Tracheophyta</taxon>
        <taxon>Spermatophyta</taxon>
        <taxon>Magnoliopsida</taxon>
        <taxon>Liliopsida</taxon>
        <taxon>Poales</taxon>
        <taxon>Poaceae</taxon>
        <taxon>PACMAD clade</taxon>
        <taxon>Arundinoideae</taxon>
        <taxon>Arundineae</taxon>
        <taxon>Arundo</taxon>
    </lineage>
</organism>
<evidence type="ECO:0000313" key="1">
    <source>
        <dbReference type="EMBL" id="JAD58754.1"/>
    </source>
</evidence>
<sequence length="39" mass="4460">MVCLDWVLWLEGRPPVVQDACPVYDDKTFNVVKGVLCHN</sequence>
<proteinExistence type="predicted"/>
<dbReference type="AlphaFoldDB" id="A0A0A9B431"/>
<name>A0A0A9B431_ARUDO</name>
<reference evidence="1" key="2">
    <citation type="journal article" date="2015" name="Data Brief">
        <title>Shoot transcriptome of the giant reed, Arundo donax.</title>
        <authorList>
            <person name="Barrero R.A."/>
            <person name="Guerrero F.D."/>
            <person name="Moolhuijzen P."/>
            <person name="Goolsby J.A."/>
            <person name="Tidwell J."/>
            <person name="Bellgard S.E."/>
            <person name="Bellgard M.I."/>
        </authorList>
    </citation>
    <scope>NUCLEOTIDE SEQUENCE</scope>
    <source>
        <tissue evidence="1">Shoot tissue taken approximately 20 cm above the soil surface</tissue>
    </source>
</reference>
<reference evidence="1" key="1">
    <citation type="submission" date="2014-09" db="EMBL/GenBank/DDBJ databases">
        <authorList>
            <person name="Magalhaes I.L.F."/>
            <person name="Oliveira U."/>
            <person name="Santos F.R."/>
            <person name="Vidigal T.H.D.A."/>
            <person name="Brescovit A.D."/>
            <person name="Santos A.J."/>
        </authorList>
    </citation>
    <scope>NUCLEOTIDE SEQUENCE</scope>
    <source>
        <tissue evidence="1">Shoot tissue taken approximately 20 cm above the soil surface</tissue>
    </source>
</reference>
<protein>
    <submittedName>
        <fullName evidence="1">Cko2</fullName>
    </submittedName>
</protein>
<accession>A0A0A9B431</accession>